<proteinExistence type="predicted"/>
<dbReference type="Proteomes" id="UP001240171">
    <property type="component" value="Unassembled WGS sequence"/>
</dbReference>
<evidence type="ECO:0000259" key="3">
    <source>
        <dbReference type="Pfam" id="PF05342"/>
    </source>
</evidence>
<evidence type="ECO:0000256" key="2">
    <source>
        <dbReference type="SAM" id="Phobius"/>
    </source>
</evidence>
<dbReference type="Gene3D" id="2.160.20.110">
    <property type="match status" value="1"/>
</dbReference>
<name>A0ABT9CIZ6_9BACL</name>
<gene>
    <name evidence="4" type="ORF">Q5741_14645</name>
</gene>
<evidence type="ECO:0000313" key="5">
    <source>
        <dbReference type="Proteomes" id="UP001240171"/>
    </source>
</evidence>
<accession>A0ABT9CIZ6</accession>
<keyword evidence="2" id="KW-0472">Membrane</keyword>
<feature type="transmembrane region" description="Helical" evidence="2">
    <location>
        <begin position="16"/>
        <end position="35"/>
    </location>
</feature>
<protein>
    <submittedName>
        <fullName evidence="4">ZmpA/ZmpB/ZmpC family metallo-endopeptidase-related protein</fullName>
    </submittedName>
</protein>
<evidence type="ECO:0000256" key="1">
    <source>
        <dbReference type="SAM" id="MobiDB-lite"/>
    </source>
</evidence>
<comment type="caution">
    <text evidence="4">The sequence shown here is derived from an EMBL/GenBank/DDBJ whole genome shotgun (WGS) entry which is preliminary data.</text>
</comment>
<dbReference type="EMBL" id="JAUQTB010000008">
    <property type="protein sequence ID" value="MDO7907646.1"/>
    <property type="molecule type" value="Genomic_DNA"/>
</dbReference>
<feature type="region of interest" description="Disordered" evidence="1">
    <location>
        <begin position="218"/>
        <end position="238"/>
    </location>
</feature>
<keyword evidence="2" id="KW-0812">Transmembrane</keyword>
<dbReference type="RefSeq" id="WP_305024853.1">
    <property type="nucleotide sequence ID" value="NZ_JAUQTB010000008.1"/>
</dbReference>
<evidence type="ECO:0000313" key="4">
    <source>
        <dbReference type="EMBL" id="MDO7907646.1"/>
    </source>
</evidence>
<keyword evidence="2" id="KW-1133">Transmembrane helix</keyword>
<keyword evidence="5" id="KW-1185">Reference proteome</keyword>
<feature type="domain" description="Peptidase M26 N-terminal" evidence="3">
    <location>
        <begin position="72"/>
        <end position="188"/>
    </location>
</feature>
<dbReference type="Pfam" id="PF05342">
    <property type="entry name" value="Peptidase_M26_N"/>
    <property type="match status" value="1"/>
</dbReference>
<reference evidence="4 5" key="1">
    <citation type="submission" date="2023-07" db="EMBL/GenBank/DDBJ databases">
        <title>Paenibacillus sp. JX-17 nov. isolated from soil.</title>
        <authorList>
            <person name="Wan Y."/>
            <person name="Liu B."/>
        </authorList>
    </citation>
    <scope>NUCLEOTIDE SEQUENCE [LARGE SCALE GENOMIC DNA]</scope>
    <source>
        <strain evidence="4 5">JX-17</strain>
    </source>
</reference>
<organism evidence="4 5">
    <name type="scientific">Paenibacillus lacisoli</name>
    <dbReference type="NCBI Taxonomy" id="3064525"/>
    <lineage>
        <taxon>Bacteria</taxon>
        <taxon>Bacillati</taxon>
        <taxon>Bacillota</taxon>
        <taxon>Bacilli</taxon>
        <taxon>Bacillales</taxon>
        <taxon>Paenibacillaceae</taxon>
        <taxon>Paenibacillus</taxon>
    </lineage>
</organism>
<sequence>MSKLKIRTCTGRQSTLFPGVLLIVIGLALVLQQYIVLPGNSADRKPFLIPASTAFTEYRNSHSQPPADHLIYINTPQDLDHVRSGLSGHYILNADLNLTGYHGDLNLDWLPIGDEDHPFTGTLEGRGHSISGMTIVTLDNNAGLFGSLHGASITNLKLDAVSVHGQQHVGALAGSAYSSLIKNISAAGNVIGVSKIGDIAGETDRETRLTNCTSRVRIDHSSGQRSSTSSRWLTVNAT</sequence>
<dbReference type="InterPro" id="IPR008006">
    <property type="entry name" value="Peptidase_M26_N_dom"/>
</dbReference>